<gene>
    <name evidence="13" type="ORF">Tci_057277</name>
</gene>
<dbReference type="GO" id="GO:0016787">
    <property type="term" value="F:hydrolase activity"/>
    <property type="evidence" value="ECO:0007669"/>
    <property type="project" value="UniProtKB-KW"/>
</dbReference>
<evidence type="ECO:0000256" key="4">
    <source>
        <dbReference type="ARBA" id="ARBA00022722"/>
    </source>
</evidence>
<evidence type="ECO:0000259" key="12">
    <source>
        <dbReference type="PROSITE" id="PS51379"/>
    </source>
</evidence>
<dbReference type="PANTHER" id="PTHR24559:SF427">
    <property type="entry name" value="RNA-DIRECTED DNA POLYMERASE"/>
    <property type="match status" value="1"/>
</dbReference>
<name>A0A6L2NIM5_TANCI</name>
<dbReference type="InterPro" id="IPR000477">
    <property type="entry name" value="RT_dom"/>
</dbReference>
<dbReference type="GO" id="GO:0008270">
    <property type="term" value="F:zinc ion binding"/>
    <property type="evidence" value="ECO:0007669"/>
    <property type="project" value="UniProtKB-KW"/>
</dbReference>
<evidence type="ECO:0000256" key="6">
    <source>
        <dbReference type="ARBA" id="ARBA00022801"/>
    </source>
</evidence>
<dbReference type="GO" id="GO:0004519">
    <property type="term" value="F:endonuclease activity"/>
    <property type="evidence" value="ECO:0007669"/>
    <property type="project" value="UniProtKB-KW"/>
</dbReference>
<dbReference type="InterPro" id="IPR021109">
    <property type="entry name" value="Peptidase_aspartic_dom_sf"/>
</dbReference>
<evidence type="ECO:0000259" key="11">
    <source>
        <dbReference type="PROSITE" id="PS50878"/>
    </source>
</evidence>
<reference evidence="13" key="1">
    <citation type="journal article" date="2019" name="Sci. Rep.">
        <title>Draft genome of Tanacetum cinerariifolium, the natural source of mosquito coil.</title>
        <authorList>
            <person name="Yamashiro T."/>
            <person name="Shiraishi A."/>
            <person name="Satake H."/>
            <person name="Nakayama K."/>
        </authorList>
    </citation>
    <scope>NUCLEOTIDE SEQUENCE</scope>
</reference>
<dbReference type="Pfam" id="PF08284">
    <property type="entry name" value="RVP_2"/>
    <property type="match status" value="1"/>
</dbReference>
<dbReference type="GO" id="GO:0003676">
    <property type="term" value="F:nucleic acid binding"/>
    <property type="evidence" value="ECO:0007669"/>
    <property type="project" value="InterPro"/>
</dbReference>
<keyword evidence="3" id="KW-0548">Nucleotidyltransferase</keyword>
<evidence type="ECO:0000259" key="10">
    <source>
        <dbReference type="PROSITE" id="PS50158"/>
    </source>
</evidence>
<dbReference type="Gene3D" id="3.30.70.270">
    <property type="match status" value="1"/>
</dbReference>
<dbReference type="InterPro" id="IPR043502">
    <property type="entry name" value="DNA/RNA_pol_sf"/>
</dbReference>
<dbReference type="InterPro" id="IPR036875">
    <property type="entry name" value="Znf_CCHC_sf"/>
</dbReference>
<feature type="region of interest" description="Disordered" evidence="9">
    <location>
        <begin position="175"/>
        <end position="210"/>
    </location>
</feature>
<dbReference type="Gene3D" id="3.10.10.10">
    <property type="entry name" value="HIV Type 1 Reverse Transcriptase, subunit A, domain 1"/>
    <property type="match status" value="1"/>
</dbReference>
<dbReference type="Gene3D" id="4.10.60.10">
    <property type="entry name" value="Zinc finger, CCHC-type"/>
    <property type="match status" value="1"/>
</dbReference>
<organism evidence="13">
    <name type="scientific">Tanacetum cinerariifolium</name>
    <name type="common">Dalmatian daisy</name>
    <name type="synonym">Chrysanthemum cinerariifolium</name>
    <dbReference type="NCBI Taxonomy" id="118510"/>
    <lineage>
        <taxon>Eukaryota</taxon>
        <taxon>Viridiplantae</taxon>
        <taxon>Streptophyta</taxon>
        <taxon>Embryophyta</taxon>
        <taxon>Tracheophyta</taxon>
        <taxon>Spermatophyta</taxon>
        <taxon>Magnoliopsida</taxon>
        <taxon>eudicotyledons</taxon>
        <taxon>Gunneridae</taxon>
        <taxon>Pentapetalae</taxon>
        <taxon>asterids</taxon>
        <taxon>campanulids</taxon>
        <taxon>Asterales</taxon>
        <taxon>Asteraceae</taxon>
        <taxon>Asteroideae</taxon>
        <taxon>Anthemideae</taxon>
        <taxon>Anthemidinae</taxon>
        <taxon>Tanacetum</taxon>
    </lineage>
</organism>
<evidence type="ECO:0000256" key="1">
    <source>
        <dbReference type="ARBA" id="ARBA00012493"/>
    </source>
</evidence>
<feature type="domain" description="CCHC-type" evidence="10">
    <location>
        <begin position="280"/>
        <end position="295"/>
    </location>
</feature>
<dbReference type="EMBL" id="BKCJ010009079">
    <property type="protein sequence ID" value="GEU85299.1"/>
    <property type="molecule type" value="Genomic_DNA"/>
</dbReference>
<dbReference type="CDD" id="cd09274">
    <property type="entry name" value="RNase_HI_RT_Ty3"/>
    <property type="match status" value="1"/>
</dbReference>
<dbReference type="PROSITE" id="PS51379">
    <property type="entry name" value="4FE4S_FER_2"/>
    <property type="match status" value="1"/>
</dbReference>
<accession>A0A6L2NIM5</accession>
<keyword evidence="5" id="KW-0255">Endonuclease</keyword>
<dbReference type="InterPro" id="IPR001878">
    <property type="entry name" value="Znf_CCHC"/>
</dbReference>
<keyword evidence="8" id="KW-0863">Zinc-finger</keyword>
<dbReference type="SUPFAM" id="SSF56672">
    <property type="entry name" value="DNA/RNA polymerases"/>
    <property type="match status" value="1"/>
</dbReference>
<evidence type="ECO:0000256" key="8">
    <source>
        <dbReference type="PROSITE-ProRule" id="PRU00047"/>
    </source>
</evidence>
<dbReference type="PANTHER" id="PTHR24559">
    <property type="entry name" value="TRANSPOSON TY3-I GAG-POL POLYPROTEIN"/>
    <property type="match status" value="1"/>
</dbReference>
<dbReference type="Gene3D" id="2.40.70.10">
    <property type="entry name" value="Acid Proteases"/>
    <property type="match status" value="2"/>
</dbReference>
<dbReference type="SMART" id="SM00343">
    <property type="entry name" value="ZnF_C2HC"/>
    <property type="match status" value="2"/>
</dbReference>
<dbReference type="GO" id="GO:0003964">
    <property type="term" value="F:RNA-directed DNA polymerase activity"/>
    <property type="evidence" value="ECO:0007669"/>
    <property type="project" value="UniProtKB-KW"/>
</dbReference>
<evidence type="ECO:0000256" key="2">
    <source>
        <dbReference type="ARBA" id="ARBA00022679"/>
    </source>
</evidence>
<keyword evidence="2" id="KW-0808">Transferase</keyword>
<keyword evidence="7" id="KW-0695">RNA-directed DNA polymerase</keyword>
<evidence type="ECO:0000256" key="3">
    <source>
        <dbReference type="ARBA" id="ARBA00022695"/>
    </source>
</evidence>
<feature type="compositionally biased region" description="Low complexity" evidence="9">
    <location>
        <begin position="181"/>
        <end position="210"/>
    </location>
</feature>
<dbReference type="SUPFAM" id="SSF57756">
    <property type="entry name" value="Retrovirus zinc finger-like domains"/>
    <property type="match status" value="1"/>
</dbReference>
<evidence type="ECO:0000256" key="5">
    <source>
        <dbReference type="ARBA" id="ARBA00022759"/>
    </source>
</evidence>
<dbReference type="PROSITE" id="PS50158">
    <property type="entry name" value="ZF_CCHC"/>
    <property type="match status" value="1"/>
</dbReference>
<comment type="caution">
    <text evidence="13">The sequence shown here is derived from an EMBL/GenBank/DDBJ whole genome shotgun (WGS) entry which is preliminary data.</text>
</comment>
<keyword evidence="4" id="KW-0540">Nuclease</keyword>
<keyword evidence="6" id="KW-0378">Hydrolase</keyword>
<evidence type="ECO:0000256" key="7">
    <source>
        <dbReference type="ARBA" id="ARBA00022918"/>
    </source>
</evidence>
<dbReference type="CDD" id="cd00303">
    <property type="entry name" value="retropepsin_like"/>
    <property type="match status" value="2"/>
</dbReference>
<feature type="domain" description="4Fe-4S ferredoxin-type" evidence="12">
    <location>
        <begin position="227"/>
        <end position="256"/>
    </location>
</feature>
<feature type="domain" description="Reverse transcriptase" evidence="11">
    <location>
        <begin position="462"/>
        <end position="641"/>
    </location>
</feature>
<dbReference type="AlphaFoldDB" id="A0A6L2NIM5"/>
<keyword evidence="8" id="KW-0479">Metal-binding</keyword>
<sequence>MRDGIEAAIRDKRERVRMEATRAGGPAGGLAAAPMARECSFTGFMKCGPTQFHGIEGAVGLVRWIKKMENTFEISECAEGKKEIQMLEDELRHLKLRGMNIATYTERFNELALLCPNVVPNEKKKVELYIKGLPEIIKGETTSFRPSTLNEAVRMAHTLMKRKIQAKNERIAKGLKRKWENNNQGNKNNNNNHNRGNYRNNNHHNQNNNRRQGNARALTTTHNAGENQTKITPKCNRCGRCHFDQCPLKCENYGRMRHKAKDCRSKNVASGAIVQPNVVCYECGERGHKSRACPKKANRRGENVQGQAYVICDAEHNQGSNVVTGTFLLNNVYFTMLFDSGADKSFMDIKFSHLIDIKPVKLNSSYEVKLADIKVVSTNSVLRGCTLKLLEHLFDIDLMPIELGTFDVIVGMDWLVERDALIVCKKIHRKRILLFIAQVTKKEPAKKQLQDVPVIYQLKELSEKGFICPSSSLWGAPVLFVKKIDGSFHMCIDYRELNKLPVKNRYPLPRIDDLFDQLQGSSVYSKINLRSGYHQVRIREEDIPIIAFRTRYGHFEFQVMPFGLTNTPAVFMDLMNRACKPYLDKFVVMFIDVILIYSRNKEDHEKHLKIILELFKNEKLYAKFLKCDLWLKSVQFLGHVIDSNGVHVDPAKGFRAVLMQREKVVAYASRQLKKHEETYMTYDLELGTVVFALRLWRHYLYGTKCTMYTDHKSLPYILYQKELNMRQRRWIELLCDYDYEIRYHPEAQTEAIKEENVKAENLGSKCLTCAKVKAEHQKPSSLLQQPEIPDWIWEKITMDFVLGLPRTLKFDNCLALADLGASINLMSLSIWKKLRLPILNDTKMVLELADRTISKPTGVAENVFVKVGKFYFPANFVVLNFVVDPRVPLILGRPFLSTAHTIINVFKREIIIRQNQQSLTIQCSDIPSIKRVEQINKIDFINAGGIDFESKEIEDFLNDDSILFGVEDSPFNMEEDILFLESLLRDDPIPPHSIIPNQIKLPIEETNHSLNMGYEHFNTNLVTKDVAESSTKNLIPIPNECIVVSKNESQSTEPINDNSSIISNPLSDESTSKYNTVKSDYFDEFYGPFNPIHILRKKEPEGNMQITSTEWRSYSQSTHESKPRQEEIDVVSVTNDVLPPSYDDSDEEVDDVGDLRVDTFIQDSEHKYSESEDSDFDNPLLLLPPSEPPDKEFDFDFNFEKEISVVRNVIVKFECIDAKVKFYVFNAENDVFMFIIGLCPRD</sequence>
<dbReference type="InterPro" id="IPR043128">
    <property type="entry name" value="Rev_trsase/Diguanyl_cyclase"/>
</dbReference>
<dbReference type="InterPro" id="IPR017896">
    <property type="entry name" value="4Fe4S_Fe-S-bd"/>
</dbReference>
<evidence type="ECO:0000313" key="13">
    <source>
        <dbReference type="EMBL" id="GEU85299.1"/>
    </source>
</evidence>
<dbReference type="PROSITE" id="PS50878">
    <property type="entry name" value="RT_POL"/>
    <property type="match status" value="1"/>
</dbReference>
<dbReference type="Pfam" id="PF00078">
    <property type="entry name" value="RVT_1"/>
    <property type="match status" value="1"/>
</dbReference>
<dbReference type="Pfam" id="PF00098">
    <property type="entry name" value="zf-CCHC"/>
    <property type="match status" value="1"/>
</dbReference>
<dbReference type="InterPro" id="IPR053134">
    <property type="entry name" value="RNA-dir_DNA_polymerase"/>
</dbReference>
<dbReference type="InterPro" id="IPR041373">
    <property type="entry name" value="RT_RNaseH"/>
</dbReference>
<dbReference type="SUPFAM" id="SSF50630">
    <property type="entry name" value="Acid proteases"/>
    <property type="match status" value="2"/>
</dbReference>
<dbReference type="EC" id="2.7.7.49" evidence="1"/>
<dbReference type="CDD" id="cd01647">
    <property type="entry name" value="RT_LTR"/>
    <property type="match status" value="1"/>
</dbReference>
<dbReference type="Pfam" id="PF17917">
    <property type="entry name" value="RT_RNaseH"/>
    <property type="match status" value="1"/>
</dbReference>
<evidence type="ECO:0000256" key="9">
    <source>
        <dbReference type="SAM" id="MobiDB-lite"/>
    </source>
</evidence>
<keyword evidence="8" id="KW-0862">Zinc</keyword>
<protein>
    <recommendedName>
        <fullName evidence="1">RNA-directed DNA polymerase</fullName>
        <ecNumber evidence="1">2.7.7.49</ecNumber>
    </recommendedName>
</protein>
<proteinExistence type="predicted"/>